<dbReference type="NCBIfam" id="TIGR02906">
    <property type="entry name" value="spore_CotS"/>
    <property type="match status" value="1"/>
</dbReference>
<evidence type="ECO:0000259" key="1">
    <source>
        <dbReference type="Pfam" id="PF01636"/>
    </source>
</evidence>
<dbReference type="InterPro" id="IPR014255">
    <property type="entry name" value="Spore_coat_CotS"/>
</dbReference>
<protein>
    <recommendedName>
        <fullName evidence="1">Aminoglycoside phosphotransferase domain-containing protein</fullName>
    </recommendedName>
</protein>
<proteinExistence type="predicted"/>
<reference evidence="2 3" key="1">
    <citation type="submission" date="2016-10" db="EMBL/GenBank/DDBJ databases">
        <title>Complete Genome Sequence of Peptococcaceae strain DCMF.</title>
        <authorList>
            <person name="Edwards R.J."/>
            <person name="Holland S.I."/>
            <person name="Deshpande N.P."/>
            <person name="Wong Y.K."/>
            <person name="Ertan H."/>
            <person name="Manefield M."/>
            <person name="Russell T.L."/>
            <person name="Lee M.J."/>
        </authorList>
    </citation>
    <scope>NUCLEOTIDE SEQUENCE [LARGE SCALE GENOMIC DNA]</scope>
    <source>
        <strain evidence="2 3">DCMF</strain>
    </source>
</reference>
<dbReference type="Pfam" id="PF01636">
    <property type="entry name" value="APH"/>
    <property type="match status" value="1"/>
</dbReference>
<evidence type="ECO:0000313" key="3">
    <source>
        <dbReference type="Proteomes" id="UP000323521"/>
    </source>
</evidence>
<dbReference type="InterPro" id="IPR011009">
    <property type="entry name" value="Kinase-like_dom_sf"/>
</dbReference>
<dbReference type="InterPro" id="IPR002575">
    <property type="entry name" value="Aminoglycoside_PTrfase"/>
</dbReference>
<name>A0A3G1KX70_FORW1</name>
<dbReference type="InterPro" id="IPR047175">
    <property type="entry name" value="CotS-like"/>
</dbReference>
<dbReference type="Gene3D" id="3.30.200.20">
    <property type="entry name" value="Phosphorylase Kinase, domain 1"/>
    <property type="match status" value="1"/>
</dbReference>
<accession>A0A3G1KX70</accession>
<dbReference type="SUPFAM" id="SSF56112">
    <property type="entry name" value="Protein kinase-like (PK-like)"/>
    <property type="match status" value="1"/>
</dbReference>
<gene>
    <name evidence="2" type="ORF">DCMF_21590</name>
</gene>
<dbReference type="Proteomes" id="UP000323521">
    <property type="component" value="Chromosome"/>
</dbReference>
<dbReference type="KEGG" id="fwa:DCMF_21590"/>
<keyword evidence="3" id="KW-1185">Reference proteome</keyword>
<dbReference type="EMBL" id="CP017634">
    <property type="protein sequence ID" value="ATW27010.1"/>
    <property type="molecule type" value="Genomic_DNA"/>
</dbReference>
<dbReference type="RefSeq" id="WP_214658799.1">
    <property type="nucleotide sequence ID" value="NZ_CP017634.1"/>
</dbReference>
<organism evidence="2 3">
    <name type="scientific">Formimonas warabiya</name>
    <dbReference type="NCBI Taxonomy" id="1761012"/>
    <lineage>
        <taxon>Bacteria</taxon>
        <taxon>Bacillati</taxon>
        <taxon>Bacillota</taxon>
        <taxon>Clostridia</taxon>
        <taxon>Eubacteriales</taxon>
        <taxon>Peptococcaceae</taxon>
        <taxon>Candidatus Formimonas</taxon>
    </lineage>
</organism>
<dbReference type="PANTHER" id="PTHR39179:SF1">
    <property type="entry name" value="SPORE COAT PROTEIN I"/>
    <property type="match status" value="1"/>
</dbReference>
<dbReference type="GO" id="GO:0042601">
    <property type="term" value="C:endospore-forming forespore"/>
    <property type="evidence" value="ECO:0007669"/>
    <property type="project" value="TreeGrafter"/>
</dbReference>
<dbReference type="PANTHER" id="PTHR39179">
    <property type="entry name" value="SPORE COAT PROTEIN I"/>
    <property type="match status" value="1"/>
</dbReference>
<feature type="domain" description="Aminoglycoside phosphotransferase" evidence="1">
    <location>
        <begin position="26"/>
        <end position="247"/>
    </location>
</feature>
<dbReference type="AlphaFoldDB" id="A0A3G1KX70"/>
<evidence type="ECO:0000313" key="2">
    <source>
        <dbReference type="EMBL" id="ATW27010.1"/>
    </source>
</evidence>
<sequence length="336" mass="39384">MTTLKGILPVLNQYGVTVKAIAPIQEDVFWVETSRGTFCLKRADKGEHKMLFIYSVLKHLTDHGFHKISAPVAAKDGSPLVMLDGDAYFMTEWVSGVPCDFARNDHLGAAARTLAEFHQYAKGLQVLSGAKARSMYRKWPEVLEKRAADLKDFKNITQQKDQLTDFEKKYLATVDYFIEKGEKALETLKSSDYRQIAKDAEGQKTFTHRDVAARNFIIGEDREAYLIDFDYCRYDLRVTDVVRMVERTLRSFKWNVDKANLILDEYNKVYPLEKPQYRIMLAFFQFPQKFWRISHRYFNRKQKWQEEGYLKKLASATRKLELQEKFLLQFEQKYGN</sequence>
<dbReference type="Gene3D" id="3.90.1200.10">
    <property type="match status" value="1"/>
</dbReference>